<keyword evidence="8 11" id="KW-1133">Transmembrane helix</keyword>
<gene>
    <name evidence="14" type="ORF">NQ315_016526</name>
</gene>
<evidence type="ECO:0000259" key="13">
    <source>
        <dbReference type="Pfam" id="PF17039"/>
    </source>
</evidence>
<reference evidence="14 15" key="1">
    <citation type="journal article" date="2023" name="Insect Mol. Biol.">
        <title>Genome sequencing provides insights into the evolution of gene families encoding plant cell wall-degrading enzymes in longhorned beetles.</title>
        <authorList>
            <person name="Shin N.R."/>
            <person name="Okamura Y."/>
            <person name="Kirsch R."/>
            <person name="Pauchet Y."/>
        </authorList>
    </citation>
    <scope>NUCLEOTIDE SEQUENCE [LARGE SCALE GENOMIC DNA]</scope>
    <source>
        <strain evidence="14">EAD_L_NR</strain>
    </source>
</reference>
<dbReference type="GO" id="GO:0032580">
    <property type="term" value="C:Golgi cisterna membrane"/>
    <property type="evidence" value="ECO:0007669"/>
    <property type="project" value="UniProtKB-SubCell"/>
</dbReference>
<evidence type="ECO:0000256" key="7">
    <source>
        <dbReference type="ARBA" id="ARBA00022968"/>
    </source>
</evidence>
<keyword evidence="4 11" id="KW-0328">Glycosyltransferase</keyword>
<evidence type="ECO:0000256" key="5">
    <source>
        <dbReference type="ARBA" id="ARBA00022679"/>
    </source>
</evidence>
<evidence type="ECO:0000313" key="15">
    <source>
        <dbReference type="Proteomes" id="UP001159042"/>
    </source>
</evidence>
<protein>
    <recommendedName>
        <fullName evidence="11">Fucosyltransferase</fullName>
        <ecNumber evidence="11">2.4.1.-</ecNumber>
    </recommendedName>
</protein>
<evidence type="ECO:0000256" key="3">
    <source>
        <dbReference type="ARBA" id="ARBA00008919"/>
    </source>
</evidence>
<keyword evidence="15" id="KW-1185">Reference proteome</keyword>
<feature type="domain" description="Fucosyltransferase C-terminal" evidence="12">
    <location>
        <begin position="175"/>
        <end position="301"/>
    </location>
</feature>
<accession>A0AAV8VYX7</accession>
<dbReference type="EMBL" id="JANEYG010000018">
    <property type="protein sequence ID" value="KAJ8919429.1"/>
    <property type="molecule type" value="Genomic_DNA"/>
</dbReference>
<evidence type="ECO:0000256" key="6">
    <source>
        <dbReference type="ARBA" id="ARBA00022692"/>
    </source>
</evidence>
<evidence type="ECO:0000256" key="11">
    <source>
        <dbReference type="RuleBase" id="RU003832"/>
    </source>
</evidence>
<evidence type="ECO:0000256" key="2">
    <source>
        <dbReference type="ARBA" id="ARBA00004922"/>
    </source>
</evidence>
<sequence>MLSYICSFKFKQLALLVIIYALCHFAVQVFFLLSLEETNRVPVLLWWTQFVHINKERVINCPNGEYQCLITTNHSNSADVAAYLFYGSRIENHDFPLPRNYAIPWAILHEESPKNYAPFLYRKTQSIFNITSTFSRYSDFPVTLQYLESVSSLRDSYYYVPVDTKNKYLKDIAPVLYIQSDCDTPINRDYLVKEFGKFINIDSYGKCLTNKMFPKEFYEIYSLDLYNEELLRFIAKYKFIVAFENAICEDYITEKLWRPLIVGSIPIYLGSPTIEDWLPNKNSAILVKNYNSLQEVANLIKKN</sequence>
<dbReference type="GO" id="GO:0046920">
    <property type="term" value="F:alpha-(1-&gt;3)-fucosyltransferase activity"/>
    <property type="evidence" value="ECO:0007669"/>
    <property type="project" value="TreeGrafter"/>
</dbReference>
<evidence type="ECO:0000256" key="9">
    <source>
        <dbReference type="ARBA" id="ARBA00023136"/>
    </source>
</evidence>
<dbReference type="InterPro" id="IPR031481">
    <property type="entry name" value="Glyco_tran_10_N"/>
</dbReference>
<dbReference type="PANTHER" id="PTHR11929">
    <property type="entry name" value="ALPHA- 1,3 -FUCOSYLTRANSFERASE"/>
    <property type="match status" value="1"/>
</dbReference>
<dbReference type="InterPro" id="IPR038577">
    <property type="entry name" value="GT10-like_C_sf"/>
</dbReference>
<dbReference type="EC" id="2.4.1.-" evidence="11"/>
<keyword evidence="7" id="KW-0735">Signal-anchor</keyword>
<comment type="similarity">
    <text evidence="3 11">Belongs to the glycosyltransferase 10 family.</text>
</comment>
<keyword evidence="6 11" id="KW-0812">Transmembrane</keyword>
<comment type="caution">
    <text evidence="14">The sequence shown here is derived from an EMBL/GenBank/DDBJ whole genome shotgun (WGS) entry which is preliminary data.</text>
</comment>
<evidence type="ECO:0000256" key="8">
    <source>
        <dbReference type="ARBA" id="ARBA00022989"/>
    </source>
</evidence>
<dbReference type="Pfam" id="PF00852">
    <property type="entry name" value="Glyco_transf_10"/>
    <property type="match status" value="1"/>
</dbReference>
<dbReference type="InterPro" id="IPR001503">
    <property type="entry name" value="Glyco_trans_10"/>
</dbReference>
<dbReference type="InterPro" id="IPR055270">
    <property type="entry name" value="Glyco_tran_10_C"/>
</dbReference>
<feature type="transmembrane region" description="Helical" evidence="11">
    <location>
        <begin position="12"/>
        <end position="33"/>
    </location>
</feature>
<evidence type="ECO:0000259" key="12">
    <source>
        <dbReference type="Pfam" id="PF00852"/>
    </source>
</evidence>
<proteinExistence type="inferred from homology"/>
<keyword evidence="11" id="KW-0333">Golgi apparatus</keyword>
<keyword evidence="5 11" id="KW-0808">Transferase</keyword>
<dbReference type="Gene3D" id="3.40.50.11660">
    <property type="entry name" value="Glycosyl transferase family 10, C-terminal domain"/>
    <property type="match status" value="1"/>
</dbReference>
<dbReference type="SUPFAM" id="SSF53756">
    <property type="entry name" value="UDP-Glycosyltransferase/glycogen phosphorylase"/>
    <property type="match status" value="1"/>
</dbReference>
<evidence type="ECO:0000313" key="14">
    <source>
        <dbReference type="EMBL" id="KAJ8919429.1"/>
    </source>
</evidence>
<evidence type="ECO:0000256" key="10">
    <source>
        <dbReference type="ARBA" id="ARBA00023180"/>
    </source>
</evidence>
<organism evidence="14 15">
    <name type="scientific">Exocentrus adspersus</name>
    <dbReference type="NCBI Taxonomy" id="1586481"/>
    <lineage>
        <taxon>Eukaryota</taxon>
        <taxon>Metazoa</taxon>
        <taxon>Ecdysozoa</taxon>
        <taxon>Arthropoda</taxon>
        <taxon>Hexapoda</taxon>
        <taxon>Insecta</taxon>
        <taxon>Pterygota</taxon>
        <taxon>Neoptera</taxon>
        <taxon>Endopterygota</taxon>
        <taxon>Coleoptera</taxon>
        <taxon>Polyphaga</taxon>
        <taxon>Cucujiformia</taxon>
        <taxon>Chrysomeloidea</taxon>
        <taxon>Cerambycidae</taxon>
        <taxon>Lamiinae</taxon>
        <taxon>Acanthocinini</taxon>
        <taxon>Exocentrus</taxon>
    </lineage>
</organism>
<keyword evidence="10" id="KW-0325">Glycoprotein</keyword>
<dbReference type="AlphaFoldDB" id="A0AAV8VYX7"/>
<name>A0AAV8VYX7_9CUCU</name>
<dbReference type="FunFam" id="3.40.50.11660:FF:000002">
    <property type="entry name" value="Alpha-(1,3)-fucosyltransferase"/>
    <property type="match status" value="1"/>
</dbReference>
<dbReference type="Pfam" id="PF17039">
    <property type="entry name" value="Glyco_tran_10_N"/>
    <property type="match status" value="1"/>
</dbReference>
<dbReference type="PANTHER" id="PTHR11929:SF194">
    <property type="entry name" value="ALPHA-(1,3)-FUCOSYLTRANSFERASE 10"/>
    <property type="match status" value="1"/>
</dbReference>
<keyword evidence="9 11" id="KW-0472">Membrane</keyword>
<comment type="subcellular location">
    <subcellularLocation>
        <location evidence="1 11">Golgi apparatus</location>
        <location evidence="1 11">Golgi stack membrane</location>
        <topology evidence="1 11">Single-pass type II membrane protein</topology>
    </subcellularLocation>
</comment>
<evidence type="ECO:0000256" key="4">
    <source>
        <dbReference type="ARBA" id="ARBA00022676"/>
    </source>
</evidence>
<comment type="pathway">
    <text evidence="2">Protein modification; protein glycosylation.</text>
</comment>
<dbReference type="Proteomes" id="UP001159042">
    <property type="component" value="Unassembled WGS sequence"/>
</dbReference>
<feature type="domain" description="Fucosyltransferase N-terminal" evidence="13">
    <location>
        <begin position="42"/>
        <end position="142"/>
    </location>
</feature>
<evidence type="ECO:0000256" key="1">
    <source>
        <dbReference type="ARBA" id="ARBA00004447"/>
    </source>
</evidence>